<evidence type="ECO:0000313" key="1">
    <source>
        <dbReference type="Proteomes" id="UP000504618"/>
    </source>
</evidence>
<evidence type="ECO:0000313" key="2">
    <source>
        <dbReference type="RefSeq" id="XP_024869116.1"/>
    </source>
</evidence>
<accession>A0A6J1PIA5</accession>
<dbReference type="Proteomes" id="UP000504618">
    <property type="component" value="Unplaced"/>
</dbReference>
<reference evidence="2" key="1">
    <citation type="submission" date="2025-08" db="UniProtKB">
        <authorList>
            <consortium name="RefSeq"/>
        </authorList>
    </citation>
    <scope>IDENTIFICATION</scope>
    <source>
        <tissue evidence="2">Whole body</tissue>
    </source>
</reference>
<dbReference type="GeneID" id="112452902"/>
<dbReference type="PANTHER" id="PTHR33053:SF9">
    <property type="entry name" value="AGAP000105-PA"/>
    <property type="match status" value="1"/>
</dbReference>
<dbReference type="RefSeq" id="XP_024869116.1">
    <property type="nucleotide sequence ID" value="XM_025013348.1"/>
</dbReference>
<sequence length="427" mass="48932">MSHYYRVKKYRELRKGYMSMNESKDYEKEKSTNNEASSSIYTISNGEIIDADNLSNKSGCNESQLNIISNEASTSNYTVNNEENIDQLSNVSDSVRALLNDSPTSQTPINKKIKQWTLQNLDTLRLNVVSELLLILREEGHTSLPQTAQTLLGTKHSRVLQVMFSNRETEGAYMYLGIQNGLEKIISLDAYSENEIPVFIHIDGMQIYQNSQFQVWPISVKICHPKYDCKPFVAGIFCGDSKPRSSNDYLHDFVEEAKHLINNGIELHGTRYSFKINAIIADSPARAFIKCCKPPNSFFACERCTTKGISVRKKRSVKRVYPEMNSRKRSKESFLQKKQPEHCKENVESALLQLPDFNVINFIVIDSMHLLYCGVMKFLLEKWIVKTNVAGLKKQQVCYLKDLMTSITPDIPCEFQRKKFDINAIPR</sequence>
<proteinExistence type="predicted"/>
<organism evidence="1 2">
    <name type="scientific">Temnothorax curvispinosus</name>
    <dbReference type="NCBI Taxonomy" id="300111"/>
    <lineage>
        <taxon>Eukaryota</taxon>
        <taxon>Metazoa</taxon>
        <taxon>Ecdysozoa</taxon>
        <taxon>Arthropoda</taxon>
        <taxon>Hexapoda</taxon>
        <taxon>Insecta</taxon>
        <taxon>Pterygota</taxon>
        <taxon>Neoptera</taxon>
        <taxon>Endopterygota</taxon>
        <taxon>Hymenoptera</taxon>
        <taxon>Apocrita</taxon>
        <taxon>Aculeata</taxon>
        <taxon>Formicoidea</taxon>
        <taxon>Formicidae</taxon>
        <taxon>Myrmicinae</taxon>
        <taxon>Temnothorax</taxon>
    </lineage>
</organism>
<protein>
    <submittedName>
        <fullName evidence="2">Uncharacterized protein LOC112452902</fullName>
    </submittedName>
</protein>
<name>A0A6J1PIA5_9HYME</name>
<gene>
    <name evidence="2" type="primary">LOC112452902</name>
</gene>
<dbReference type="OrthoDB" id="7554291at2759"/>
<dbReference type="AlphaFoldDB" id="A0A6J1PIA5"/>
<dbReference type="PANTHER" id="PTHR33053">
    <property type="entry name" value="PROTEIN, PUTATIVE-RELATED"/>
    <property type="match status" value="1"/>
</dbReference>
<keyword evidence="1" id="KW-1185">Reference proteome</keyword>